<dbReference type="AlphaFoldDB" id="A0A4C1UKB9"/>
<reference evidence="2 3" key="1">
    <citation type="journal article" date="2019" name="Commun. Biol.">
        <title>The bagworm genome reveals a unique fibroin gene that provides high tensile strength.</title>
        <authorList>
            <person name="Kono N."/>
            <person name="Nakamura H."/>
            <person name="Ohtoshi R."/>
            <person name="Tomita M."/>
            <person name="Numata K."/>
            <person name="Arakawa K."/>
        </authorList>
    </citation>
    <scope>NUCLEOTIDE SEQUENCE [LARGE SCALE GENOMIC DNA]</scope>
</reference>
<evidence type="ECO:0000313" key="3">
    <source>
        <dbReference type="Proteomes" id="UP000299102"/>
    </source>
</evidence>
<accession>A0A4C1UKB9</accession>
<dbReference type="EMBL" id="BGZK01000181">
    <property type="protein sequence ID" value="GBP26537.1"/>
    <property type="molecule type" value="Genomic_DNA"/>
</dbReference>
<dbReference type="Proteomes" id="UP000299102">
    <property type="component" value="Unassembled WGS sequence"/>
</dbReference>
<feature type="region of interest" description="Disordered" evidence="1">
    <location>
        <begin position="33"/>
        <end position="57"/>
    </location>
</feature>
<comment type="caution">
    <text evidence="2">The sequence shown here is derived from an EMBL/GenBank/DDBJ whole genome shotgun (WGS) entry which is preliminary data.</text>
</comment>
<proteinExistence type="predicted"/>
<evidence type="ECO:0000313" key="2">
    <source>
        <dbReference type="EMBL" id="GBP26537.1"/>
    </source>
</evidence>
<sequence length="116" mass="12297">MQSSDAHSPTDAASRRCLVLHAVTPIECTLPRNKLQSLPSAGGRRAAGGGGRAQPGAVTSSNYARFVYMPVATCKRCAVATPPCRHVSVHISPLRPPPRLRGERSPGLGRRSCARD</sequence>
<organism evidence="2 3">
    <name type="scientific">Eumeta variegata</name>
    <name type="common">Bagworm moth</name>
    <name type="synonym">Eumeta japonica</name>
    <dbReference type="NCBI Taxonomy" id="151549"/>
    <lineage>
        <taxon>Eukaryota</taxon>
        <taxon>Metazoa</taxon>
        <taxon>Ecdysozoa</taxon>
        <taxon>Arthropoda</taxon>
        <taxon>Hexapoda</taxon>
        <taxon>Insecta</taxon>
        <taxon>Pterygota</taxon>
        <taxon>Neoptera</taxon>
        <taxon>Endopterygota</taxon>
        <taxon>Lepidoptera</taxon>
        <taxon>Glossata</taxon>
        <taxon>Ditrysia</taxon>
        <taxon>Tineoidea</taxon>
        <taxon>Psychidae</taxon>
        <taxon>Oiketicinae</taxon>
        <taxon>Eumeta</taxon>
    </lineage>
</organism>
<evidence type="ECO:0000256" key="1">
    <source>
        <dbReference type="SAM" id="MobiDB-lite"/>
    </source>
</evidence>
<name>A0A4C1UKB9_EUMVA</name>
<keyword evidence="3" id="KW-1185">Reference proteome</keyword>
<protein>
    <submittedName>
        <fullName evidence="2">Uncharacterized protein</fullName>
    </submittedName>
</protein>
<feature type="compositionally biased region" description="Low complexity" evidence="1">
    <location>
        <begin position="105"/>
        <end position="116"/>
    </location>
</feature>
<feature type="region of interest" description="Disordered" evidence="1">
    <location>
        <begin position="88"/>
        <end position="116"/>
    </location>
</feature>
<gene>
    <name evidence="2" type="ORF">EVAR_86039_1</name>
</gene>